<keyword evidence="6" id="KW-0441">Lipid A biosynthesis</keyword>
<dbReference type="KEGG" id="hsr:HSBAA_07510"/>
<dbReference type="EC" id="2.4.1.182" evidence="3"/>
<keyword evidence="9" id="KW-0443">Lipid metabolism</keyword>
<comment type="similarity">
    <text evidence="2">Belongs to the LpxB family.</text>
</comment>
<dbReference type="GO" id="GO:0009245">
    <property type="term" value="P:lipid A biosynthetic process"/>
    <property type="evidence" value="ECO:0007669"/>
    <property type="project" value="UniProtKB-KW"/>
</dbReference>
<dbReference type="Pfam" id="PF02684">
    <property type="entry name" value="LpxB"/>
    <property type="match status" value="1"/>
</dbReference>
<dbReference type="GO" id="GO:0005543">
    <property type="term" value="F:phospholipid binding"/>
    <property type="evidence" value="ECO:0007669"/>
    <property type="project" value="TreeGrafter"/>
</dbReference>
<sequence length="66" mass="6868">MTLQRVYLVAGELSGDILGAGLMRELKARHPGIEFRGIGGPRMQAEGMESRFPPRNAGGNGAGGSA</sequence>
<evidence type="ECO:0000313" key="12">
    <source>
        <dbReference type="EMBL" id="BBI59445.1"/>
    </source>
</evidence>
<evidence type="ECO:0000256" key="6">
    <source>
        <dbReference type="ARBA" id="ARBA00022556"/>
    </source>
</evidence>
<evidence type="ECO:0000256" key="4">
    <source>
        <dbReference type="ARBA" id="ARBA00020902"/>
    </source>
</evidence>
<evidence type="ECO:0000256" key="10">
    <source>
        <dbReference type="ARBA" id="ARBA00048975"/>
    </source>
</evidence>
<evidence type="ECO:0000313" key="13">
    <source>
        <dbReference type="Proteomes" id="UP000320231"/>
    </source>
</evidence>
<evidence type="ECO:0000256" key="3">
    <source>
        <dbReference type="ARBA" id="ARBA00012687"/>
    </source>
</evidence>
<dbReference type="GO" id="GO:0008915">
    <property type="term" value="F:lipid-A-disaccharide synthase activity"/>
    <property type="evidence" value="ECO:0007669"/>
    <property type="project" value="UniProtKB-EC"/>
</dbReference>
<proteinExistence type="inferred from homology"/>
<dbReference type="GO" id="GO:0016020">
    <property type="term" value="C:membrane"/>
    <property type="evidence" value="ECO:0007669"/>
    <property type="project" value="GOC"/>
</dbReference>
<name>A0A455U108_9GAMM</name>
<feature type="region of interest" description="Disordered" evidence="11">
    <location>
        <begin position="35"/>
        <end position="66"/>
    </location>
</feature>
<protein>
    <recommendedName>
        <fullName evidence="4">Lipid-A-disaccharide synthase</fullName>
        <ecNumber evidence="3">2.4.1.182</ecNumber>
    </recommendedName>
</protein>
<dbReference type="PANTHER" id="PTHR30372:SF4">
    <property type="entry name" value="LIPID-A-DISACCHARIDE SYNTHASE, MITOCHONDRIAL-RELATED"/>
    <property type="match status" value="1"/>
</dbReference>
<evidence type="ECO:0000256" key="9">
    <source>
        <dbReference type="ARBA" id="ARBA00023098"/>
    </source>
</evidence>
<keyword evidence="5" id="KW-0444">Lipid biosynthesis</keyword>
<comment type="catalytic activity">
    <reaction evidence="10">
        <text>a lipid X + a UDP-2-N,3-O-bis[(3R)-3-hydroxyacyl]-alpha-D-glucosamine = a lipid A disaccharide + UDP + H(+)</text>
        <dbReference type="Rhea" id="RHEA:67828"/>
        <dbReference type="ChEBI" id="CHEBI:15378"/>
        <dbReference type="ChEBI" id="CHEBI:58223"/>
        <dbReference type="ChEBI" id="CHEBI:137748"/>
        <dbReference type="ChEBI" id="CHEBI:176338"/>
        <dbReference type="ChEBI" id="CHEBI:176343"/>
        <dbReference type="EC" id="2.4.1.182"/>
    </reaction>
</comment>
<dbReference type="InterPro" id="IPR003835">
    <property type="entry name" value="Glyco_trans_19"/>
</dbReference>
<comment type="function">
    <text evidence="1">Condensation of UDP-2,3-diacylglucosamine and 2,3-diacylglucosamine-1-phosphate to form lipid A disaccharide, a precursor of lipid A, a phosphorylated glycolipid that anchors the lipopolysaccharide to the outer membrane of the cell.</text>
</comment>
<evidence type="ECO:0000256" key="1">
    <source>
        <dbReference type="ARBA" id="ARBA00002056"/>
    </source>
</evidence>
<accession>A0A455U108</accession>
<evidence type="ECO:0000256" key="7">
    <source>
        <dbReference type="ARBA" id="ARBA00022676"/>
    </source>
</evidence>
<keyword evidence="8" id="KW-0808">Transferase</keyword>
<reference evidence="12 13" key="1">
    <citation type="journal article" date="2019" name="Microbiol. Resour. Announc.">
        <title>Complete Genome Sequence of Halomonas sulfidaeris Strain Esulfide1 Isolated from a Metal Sulfide Rock at a Depth of 2,200 Meters, Obtained Using Nanopore Sequencing.</title>
        <authorList>
            <person name="Saito M."/>
            <person name="Nishigata A."/>
            <person name="Galipon J."/>
            <person name="Arakawa K."/>
        </authorList>
    </citation>
    <scope>NUCLEOTIDE SEQUENCE [LARGE SCALE GENOMIC DNA]</scope>
    <source>
        <strain evidence="12 13">ATCC BAA-803</strain>
    </source>
</reference>
<dbReference type="PANTHER" id="PTHR30372">
    <property type="entry name" value="LIPID-A-DISACCHARIDE SYNTHASE"/>
    <property type="match status" value="1"/>
</dbReference>
<evidence type="ECO:0000256" key="11">
    <source>
        <dbReference type="SAM" id="MobiDB-lite"/>
    </source>
</evidence>
<dbReference type="Proteomes" id="UP000320231">
    <property type="component" value="Chromosome"/>
</dbReference>
<keyword evidence="7" id="KW-0328">Glycosyltransferase</keyword>
<dbReference type="EMBL" id="AP019514">
    <property type="protein sequence ID" value="BBI59445.1"/>
    <property type="molecule type" value="Genomic_DNA"/>
</dbReference>
<evidence type="ECO:0000256" key="8">
    <source>
        <dbReference type="ARBA" id="ARBA00022679"/>
    </source>
</evidence>
<evidence type="ECO:0000256" key="2">
    <source>
        <dbReference type="ARBA" id="ARBA00007868"/>
    </source>
</evidence>
<dbReference type="AlphaFoldDB" id="A0A455U108"/>
<gene>
    <name evidence="12" type="ORF">HSBAA_07510</name>
</gene>
<evidence type="ECO:0000256" key="5">
    <source>
        <dbReference type="ARBA" id="ARBA00022516"/>
    </source>
</evidence>
<organism evidence="12 13">
    <name type="scientific">Vreelandella sulfidaeris</name>
    <dbReference type="NCBI Taxonomy" id="115553"/>
    <lineage>
        <taxon>Bacteria</taxon>
        <taxon>Pseudomonadati</taxon>
        <taxon>Pseudomonadota</taxon>
        <taxon>Gammaproteobacteria</taxon>
        <taxon>Oceanospirillales</taxon>
        <taxon>Halomonadaceae</taxon>
        <taxon>Vreelandella</taxon>
    </lineage>
</organism>